<organism evidence="6 7">
    <name type="scientific">Leptidea sinapis</name>
    <dbReference type="NCBI Taxonomy" id="189913"/>
    <lineage>
        <taxon>Eukaryota</taxon>
        <taxon>Metazoa</taxon>
        <taxon>Ecdysozoa</taxon>
        <taxon>Arthropoda</taxon>
        <taxon>Hexapoda</taxon>
        <taxon>Insecta</taxon>
        <taxon>Pterygota</taxon>
        <taxon>Neoptera</taxon>
        <taxon>Endopterygota</taxon>
        <taxon>Lepidoptera</taxon>
        <taxon>Glossata</taxon>
        <taxon>Ditrysia</taxon>
        <taxon>Papilionoidea</taxon>
        <taxon>Pieridae</taxon>
        <taxon>Dismorphiinae</taxon>
        <taxon>Leptidea</taxon>
    </lineage>
</organism>
<evidence type="ECO:0000313" key="6">
    <source>
        <dbReference type="EMBL" id="VVC86585.1"/>
    </source>
</evidence>
<evidence type="ECO:0000259" key="5">
    <source>
        <dbReference type="Pfam" id="PF00151"/>
    </source>
</evidence>
<gene>
    <name evidence="6" type="ORF">LSINAPIS_LOCUS376</name>
</gene>
<dbReference type="GO" id="GO:0016042">
    <property type="term" value="P:lipid catabolic process"/>
    <property type="evidence" value="ECO:0007669"/>
    <property type="project" value="TreeGrafter"/>
</dbReference>
<dbReference type="GO" id="GO:0016298">
    <property type="term" value="F:lipase activity"/>
    <property type="evidence" value="ECO:0007669"/>
    <property type="project" value="InterPro"/>
</dbReference>
<dbReference type="Gene3D" id="3.40.50.1820">
    <property type="entry name" value="alpha/beta hydrolase"/>
    <property type="match status" value="1"/>
</dbReference>
<keyword evidence="3" id="KW-0964">Secreted</keyword>
<reference evidence="6 7" key="1">
    <citation type="submission" date="2017-07" db="EMBL/GenBank/DDBJ databases">
        <authorList>
            <person name="Talla V."/>
            <person name="Backstrom N."/>
        </authorList>
    </citation>
    <scope>NUCLEOTIDE SEQUENCE [LARGE SCALE GENOMIC DNA]</scope>
</reference>
<keyword evidence="7" id="KW-1185">Reference proteome</keyword>
<dbReference type="SUPFAM" id="SSF53474">
    <property type="entry name" value="alpha/beta-Hydrolases"/>
    <property type="match status" value="1"/>
</dbReference>
<comment type="subcellular location">
    <subcellularLocation>
        <location evidence="1">Secreted</location>
    </subcellularLocation>
</comment>
<protein>
    <recommendedName>
        <fullName evidence="5">Lipase domain-containing protein</fullName>
    </recommendedName>
</protein>
<dbReference type="Pfam" id="PF00151">
    <property type="entry name" value="Lipase"/>
    <property type="match status" value="1"/>
</dbReference>
<dbReference type="GO" id="GO:0005615">
    <property type="term" value="C:extracellular space"/>
    <property type="evidence" value="ECO:0007669"/>
    <property type="project" value="TreeGrafter"/>
</dbReference>
<evidence type="ECO:0000256" key="2">
    <source>
        <dbReference type="ARBA" id="ARBA00010701"/>
    </source>
</evidence>
<name>A0A5E4PN56_9NEOP</name>
<evidence type="ECO:0000313" key="7">
    <source>
        <dbReference type="Proteomes" id="UP000324832"/>
    </source>
</evidence>
<sequence>MYSNYLGKAIGRLLADLRLFGFPSNQIHGIGFSLGSQMLGYAGNTYFDITLEKLWRITAIDPAGPCFSNSLIVEQIRSGAADYVEVYHCNAGGLGTTSVLADVDFFLNDGKVQPNCHVGFIPGFGESDAARCSHKACIRYWAYTVTHPGTYLAWACDSYKDFSDGVCAANQVTIAGYSNPGNASGVFYASTETYGVI</sequence>
<evidence type="ECO:0000256" key="1">
    <source>
        <dbReference type="ARBA" id="ARBA00004613"/>
    </source>
</evidence>
<evidence type="ECO:0000256" key="3">
    <source>
        <dbReference type="ARBA" id="ARBA00022525"/>
    </source>
</evidence>
<feature type="domain" description="Lipase" evidence="5">
    <location>
        <begin position="4"/>
        <end position="168"/>
    </location>
</feature>
<dbReference type="PANTHER" id="PTHR11610">
    <property type="entry name" value="LIPASE"/>
    <property type="match status" value="1"/>
</dbReference>
<proteinExistence type="inferred from homology"/>
<dbReference type="EMBL" id="FZQP02000004">
    <property type="protein sequence ID" value="VVC86585.1"/>
    <property type="molecule type" value="Genomic_DNA"/>
</dbReference>
<dbReference type="AlphaFoldDB" id="A0A5E4PN56"/>
<dbReference type="InterPro" id="IPR013818">
    <property type="entry name" value="Lipase"/>
</dbReference>
<dbReference type="InterPro" id="IPR029058">
    <property type="entry name" value="AB_hydrolase_fold"/>
</dbReference>
<dbReference type="Proteomes" id="UP000324832">
    <property type="component" value="Unassembled WGS sequence"/>
</dbReference>
<dbReference type="PANTHER" id="PTHR11610:SF173">
    <property type="entry name" value="LIPASE DOMAIN-CONTAINING PROTEIN-RELATED"/>
    <property type="match status" value="1"/>
</dbReference>
<accession>A0A5E4PN56</accession>
<dbReference type="InterPro" id="IPR000734">
    <property type="entry name" value="TAG_lipase"/>
</dbReference>
<comment type="similarity">
    <text evidence="2 4">Belongs to the AB hydrolase superfamily. Lipase family.</text>
</comment>
<evidence type="ECO:0000256" key="4">
    <source>
        <dbReference type="RuleBase" id="RU004262"/>
    </source>
</evidence>